<gene>
    <name evidence="2" type="ORF">CesoFtcFv8_027653</name>
</gene>
<comment type="caution">
    <text evidence="2">The sequence shown here is derived from an EMBL/GenBank/DDBJ whole genome shotgun (WGS) entry which is preliminary data.</text>
</comment>
<keyword evidence="3" id="KW-1185">Reference proteome</keyword>
<protein>
    <submittedName>
        <fullName evidence="2">Uncharacterized protein</fullName>
    </submittedName>
</protein>
<evidence type="ECO:0000313" key="3">
    <source>
        <dbReference type="Proteomes" id="UP001335648"/>
    </source>
</evidence>
<sequence>MNLVSGSQCSQHLQSGKGLFSPLSLFRILWHLLIPRSLDVSAVNREISGARRSGAQAQRPTSAQRRRLRVHQQQQQQHHSHPSSSGRKEYIHTPALSPVF</sequence>
<dbReference type="AlphaFoldDB" id="A0AAN7YCT7"/>
<reference evidence="2 3" key="1">
    <citation type="journal article" date="2023" name="Mol. Biol. Evol.">
        <title>Genomics of Secondarily Temperate Adaptation in the Only Non-Antarctic Icefish.</title>
        <authorList>
            <person name="Rivera-Colon A.G."/>
            <person name="Rayamajhi N."/>
            <person name="Minhas B.F."/>
            <person name="Madrigal G."/>
            <person name="Bilyk K.T."/>
            <person name="Yoon V."/>
            <person name="Hune M."/>
            <person name="Gregory S."/>
            <person name="Cheng C.H.C."/>
            <person name="Catchen J.M."/>
        </authorList>
    </citation>
    <scope>NUCLEOTIDE SEQUENCE [LARGE SCALE GENOMIC DNA]</scope>
    <source>
        <strain evidence="2">JC2023a</strain>
    </source>
</reference>
<evidence type="ECO:0000256" key="1">
    <source>
        <dbReference type="SAM" id="MobiDB-lite"/>
    </source>
</evidence>
<feature type="compositionally biased region" description="Low complexity" evidence="1">
    <location>
        <begin position="71"/>
        <end position="85"/>
    </location>
</feature>
<name>A0AAN7YCT7_9TELE</name>
<proteinExistence type="predicted"/>
<dbReference type="Proteomes" id="UP001335648">
    <property type="component" value="Unassembled WGS sequence"/>
</dbReference>
<feature type="region of interest" description="Disordered" evidence="1">
    <location>
        <begin position="49"/>
        <end position="100"/>
    </location>
</feature>
<organism evidence="2 3">
    <name type="scientific">Champsocephalus esox</name>
    <name type="common">pike icefish</name>
    <dbReference type="NCBI Taxonomy" id="159716"/>
    <lineage>
        <taxon>Eukaryota</taxon>
        <taxon>Metazoa</taxon>
        <taxon>Chordata</taxon>
        <taxon>Craniata</taxon>
        <taxon>Vertebrata</taxon>
        <taxon>Euteleostomi</taxon>
        <taxon>Actinopterygii</taxon>
        <taxon>Neopterygii</taxon>
        <taxon>Teleostei</taxon>
        <taxon>Neoteleostei</taxon>
        <taxon>Acanthomorphata</taxon>
        <taxon>Eupercaria</taxon>
        <taxon>Perciformes</taxon>
        <taxon>Notothenioidei</taxon>
        <taxon>Channichthyidae</taxon>
        <taxon>Champsocephalus</taxon>
    </lineage>
</organism>
<accession>A0AAN7YCT7</accession>
<evidence type="ECO:0000313" key="2">
    <source>
        <dbReference type="EMBL" id="KAK5875136.1"/>
    </source>
</evidence>
<dbReference type="EMBL" id="JAULUE010002069">
    <property type="protein sequence ID" value="KAK5875136.1"/>
    <property type="molecule type" value="Genomic_DNA"/>
</dbReference>